<evidence type="ECO:0000313" key="7">
    <source>
        <dbReference type="Proteomes" id="UP000054047"/>
    </source>
</evidence>
<dbReference type="PANTHER" id="PTHR12894:SF27">
    <property type="entry name" value="TRANSFORMING GROWTH FACTOR-BETA RECEPTOR-ASSOCIATED PROTEIN 1"/>
    <property type="match status" value="1"/>
</dbReference>
<sequence>MEDNAANVELFELKPCCEFAKRLNHDEQISTIGGSSSQIFVGTTQGRIFHVKKHPKGFKVAGNLELQIKREIRQIEFASALDILLVLCDNILFDIGLDSFEILTSRSSVQCVTVNSNPIVDDAFCLQTAVATTSKQIHICERRNGKTETIQKLNTDGVILTSRSSVQCVTVNSNPIVDDAFCLQTAVATTSKQIHICERRNGKTETIQKLNTDGVVSAMAFSSTVKLPAGILTVCFASNGMYSIYHVDTKAVIPLFPFDPQAVRPNLCNIETDFLMTGVDGLLISVTEQGVSTRPPMVVPTTSVNALVYNSPYVYIRSSEDIWIMSFEDARISQSLKTEEGKVLCSLDGAIFAASNLNLFTISMTSIEKQADVLVSHHKYEEALALYERSLNQHFDDDSLSKFITLKKTVAFKYLEELSFEKAAELLISCEVDPEEVVSQFPWPPTGNNPENQEKYQFLEEYLLHIRDLRFASTSRPFIDSCLLRLFVLKGDAESIFSLDDYRPNHSEGAAFLEESGYHHYAAEMWLLAGEEKKAWDIWRLILCGELEDDRLKHDKVLEHMSTIKEQHLLLEVISWMIALYPEHCMKVILSTPSLDKTLVKRLLSDDAKLLRVYLEGLPLTDEVARDLCEIYIKEMSSGDTSSRHRFRRLLLKLSPSDRGAIYNRLPANYGVERLLCDSSQSAAEILDKVVTTYHDYDAAELICSHFSPTQPDICLNLLKYIEVDETSDLSSLADAEARISSLLKCMGDAVDSRKVIDVLPPSVGIEQVSDFLKRSVANIQKEQQVAHSKVALLERSVKLEKASLPNKKIVDN</sequence>
<dbReference type="OrthoDB" id="10258882at2759"/>
<evidence type="ECO:0000259" key="5">
    <source>
        <dbReference type="PROSITE" id="PS50219"/>
    </source>
</evidence>
<evidence type="ECO:0000256" key="2">
    <source>
        <dbReference type="ARBA" id="ARBA00022448"/>
    </source>
</evidence>
<dbReference type="InterPro" id="IPR036322">
    <property type="entry name" value="WD40_repeat_dom_sf"/>
</dbReference>
<dbReference type="InterPro" id="IPR001180">
    <property type="entry name" value="CNH_dom"/>
</dbReference>
<dbReference type="PANTHER" id="PTHR12894">
    <property type="entry name" value="CNH DOMAIN CONTAINING"/>
    <property type="match status" value="1"/>
</dbReference>
<keyword evidence="2" id="KW-0813">Transport</keyword>
<proteinExistence type="predicted"/>
<evidence type="ECO:0000256" key="1">
    <source>
        <dbReference type="ARBA" id="ARBA00004496"/>
    </source>
</evidence>
<evidence type="ECO:0000256" key="4">
    <source>
        <dbReference type="ARBA" id="ARBA00022927"/>
    </source>
</evidence>
<keyword evidence="7" id="KW-1185">Reference proteome</keyword>
<dbReference type="InterPro" id="IPR032914">
    <property type="entry name" value="Vam6/VPS39/TRAP1"/>
</dbReference>
<dbReference type="GO" id="GO:0034058">
    <property type="term" value="P:endosomal vesicle fusion"/>
    <property type="evidence" value="ECO:0007669"/>
    <property type="project" value="TreeGrafter"/>
</dbReference>
<feature type="domain" description="CNH" evidence="5">
    <location>
        <begin position="26"/>
        <end position="351"/>
    </location>
</feature>
<dbReference type="GO" id="GO:0015031">
    <property type="term" value="P:protein transport"/>
    <property type="evidence" value="ECO:0007669"/>
    <property type="project" value="UniProtKB-KW"/>
</dbReference>
<dbReference type="PROSITE" id="PS50219">
    <property type="entry name" value="CNH"/>
    <property type="match status" value="1"/>
</dbReference>
<dbReference type="Pfam" id="PF00780">
    <property type="entry name" value="CNH"/>
    <property type="match status" value="1"/>
</dbReference>
<evidence type="ECO:0000256" key="3">
    <source>
        <dbReference type="ARBA" id="ARBA00022490"/>
    </source>
</evidence>
<dbReference type="GO" id="GO:0005737">
    <property type="term" value="C:cytoplasm"/>
    <property type="evidence" value="ECO:0007669"/>
    <property type="project" value="UniProtKB-SubCell"/>
</dbReference>
<comment type="subcellular location">
    <subcellularLocation>
        <location evidence="1">Cytoplasm</location>
    </subcellularLocation>
</comment>
<dbReference type="EMBL" id="KN733236">
    <property type="protein sequence ID" value="KIH58339.1"/>
    <property type="molecule type" value="Genomic_DNA"/>
</dbReference>
<dbReference type="GO" id="GO:0006914">
    <property type="term" value="P:autophagy"/>
    <property type="evidence" value="ECO:0007669"/>
    <property type="project" value="TreeGrafter"/>
</dbReference>
<gene>
    <name evidence="6" type="ORF">ANCDUO_11454</name>
</gene>
<dbReference type="Proteomes" id="UP000054047">
    <property type="component" value="Unassembled WGS sequence"/>
</dbReference>
<organism evidence="6 7">
    <name type="scientific">Ancylostoma duodenale</name>
    <dbReference type="NCBI Taxonomy" id="51022"/>
    <lineage>
        <taxon>Eukaryota</taxon>
        <taxon>Metazoa</taxon>
        <taxon>Ecdysozoa</taxon>
        <taxon>Nematoda</taxon>
        <taxon>Chromadorea</taxon>
        <taxon>Rhabditida</taxon>
        <taxon>Rhabditina</taxon>
        <taxon>Rhabditomorpha</taxon>
        <taxon>Strongyloidea</taxon>
        <taxon>Ancylostomatidae</taxon>
        <taxon>Ancylostomatinae</taxon>
        <taxon>Ancylostoma</taxon>
    </lineage>
</organism>
<evidence type="ECO:0000313" key="6">
    <source>
        <dbReference type="EMBL" id="KIH58339.1"/>
    </source>
</evidence>
<reference evidence="6 7" key="1">
    <citation type="submission" date="2013-12" db="EMBL/GenBank/DDBJ databases">
        <title>Draft genome of the parsitic nematode Ancylostoma duodenale.</title>
        <authorList>
            <person name="Mitreva M."/>
        </authorList>
    </citation>
    <scope>NUCLEOTIDE SEQUENCE [LARGE SCALE GENOMIC DNA]</scope>
    <source>
        <strain evidence="6 7">Zhejiang</strain>
    </source>
</reference>
<dbReference type="SUPFAM" id="SSF50978">
    <property type="entry name" value="WD40 repeat-like"/>
    <property type="match status" value="1"/>
</dbReference>
<name>A0A0C2GHJ3_9BILA</name>
<dbReference type="AlphaFoldDB" id="A0A0C2GHJ3"/>
<keyword evidence="4" id="KW-0653">Protein transport</keyword>
<protein>
    <recommendedName>
        <fullName evidence="5">CNH domain-containing protein</fullName>
    </recommendedName>
</protein>
<dbReference type="GO" id="GO:0016020">
    <property type="term" value="C:membrane"/>
    <property type="evidence" value="ECO:0007669"/>
    <property type="project" value="TreeGrafter"/>
</dbReference>
<keyword evidence="3" id="KW-0963">Cytoplasm</keyword>
<accession>A0A0C2GHJ3</accession>